<dbReference type="PANTHER" id="PTHR43031">
    <property type="entry name" value="FAD-DEPENDENT OXIDOREDUCTASE"/>
    <property type="match status" value="1"/>
</dbReference>
<dbReference type="InterPro" id="IPR036873">
    <property type="entry name" value="Rhodanese-like_dom_sf"/>
</dbReference>
<dbReference type="AlphaFoldDB" id="A0A9X1L0R3"/>
<dbReference type="SUPFAM" id="SSF52821">
    <property type="entry name" value="Rhodanese/Cell cycle control phosphatase"/>
    <property type="match status" value="1"/>
</dbReference>
<dbReference type="Pfam" id="PF00581">
    <property type="entry name" value="Rhodanese"/>
    <property type="match status" value="1"/>
</dbReference>
<dbReference type="SMART" id="SM00450">
    <property type="entry name" value="RHOD"/>
    <property type="match status" value="1"/>
</dbReference>
<dbReference type="CDD" id="cd00158">
    <property type="entry name" value="RHOD"/>
    <property type="match status" value="1"/>
</dbReference>
<comment type="caution">
    <text evidence="2">The sequence shown here is derived from an EMBL/GenBank/DDBJ whole genome shotgun (WGS) entry which is preliminary data.</text>
</comment>
<dbReference type="RefSeq" id="WP_225698909.1">
    <property type="nucleotide sequence ID" value="NZ_JAIXNE010000005.1"/>
</dbReference>
<evidence type="ECO:0000313" key="3">
    <source>
        <dbReference type="Proteomes" id="UP001139409"/>
    </source>
</evidence>
<dbReference type="PROSITE" id="PS50206">
    <property type="entry name" value="RHODANESE_3"/>
    <property type="match status" value="1"/>
</dbReference>
<dbReference type="PROSITE" id="PS51257">
    <property type="entry name" value="PROKAR_LIPOPROTEIN"/>
    <property type="match status" value="1"/>
</dbReference>
<proteinExistence type="predicted"/>
<feature type="domain" description="Rhodanese" evidence="1">
    <location>
        <begin position="50"/>
        <end position="139"/>
    </location>
</feature>
<evidence type="ECO:0000259" key="1">
    <source>
        <dbReference type="PROSITE" id="PS50206"/>
    </source>
</evidence>
<name>A0A9X1L0R3_9BACT</name>
<dbReference type="InterPro" id="IPR001763">
    <property type="entry name" value="Rhodanese-like_dom"/>
</dbReference>
<organism evidence="2 3">
    <name type="scientific">Fulvivirga sedimenti</name>
    <dbReference type="NCBI Taxonomy" id="2879465"/>
    <lineage>
        <taxon>Bacteria</taxon>
        <taxon>Pseudomonadati</taxon>
        <taxon>Bacteroidota</taxon>
        <taxon>Cytophagia</taxon>
        <taxon>Cytophagales</taxon>
        <taxon>Fulvivirgaceae</taxon>
        <taxon>Fulvivirga</taxon>
    </lineage>
</organism>
<dbReference type="PANTHER" id="PTHR43031:SF16">
    <property type="entry name" value="OXIDOREDUCTASE"/>
    <property type="match status" value="1"/>
</dbReference>
<dbReference type="NCBIfam" id="NF045521">
    <property type="entry name" value="rhoda_near_glyco"/>
    <property type="match status" value="1"/>
</dbReference>
<dbReference type="InterPro" id="IPR050229">
    <property type="entry name" value="GlpE_sulfurtransferase"/>
</dbReference>
<dbReference type="Gene3D" id="3.40.250.10">
    <property type="entry name" value="Rhodanese-like domain"/>
    <property type="match status" value="1"/>
</dbReference>
<reference evidence="2" key="1">
    <citation type="submission" date="2021-09" db="EMBL/GenBank/DDBJ databases">
        <title>Fulvivirga sp. isolated from coastal sediment.</title>
        <authorList>
            <person name="Yu H."/>
        </authorList>
    </citation>
    <scope>NUCLEOTIDE SEQUENCE</scope>
    <source>
        <strain evidence="2">1062</strain>
    </source>
</reference>
<gene>
    <name evidence="2" type="ORF">LDX50_24455</name>
</gene>
<dbReference type="Proteomes" id="UP001139409">
    <property type="component" value="Unassembled WGS sequence"/>
</dbReference>
<protein>
    <submittedName>
        <fullName evidence="2">Rhodanese-like domain-containing protein</fullName>
    </submittedName>
</protein>
<sequence length="167" mass="19346">MRRGYSLFIICAIVLLVAGCMNREKEYDIMLKGLLKESVPYIAPEELNSLDSPYVLLDTRSPREYEVSHIRNAEFISYDEFSFEAVSGLPRDTLIVVYCSVGYRSEKIGEKLKEEGFTNVLNLYGGIFEWKNEGFEVVNLKQQVTDSIHTYNKSWSRWMLNGTKIYD</sequence>
<evidence type="ECO:0000313" key="2">
    <source>
        <dbReference type="EMBL" id="MCA6078049.1"/>
    </source>
</evidence>
<dbReference type="EMBL" id="JAIXNE010000005">
    <property type="protein sequence ID" value="MCA6078049.1"/>
    <property type="molecule type" value="Genomic_DNA"/>
</dbReference>
<accession>A0A9X1L0R3</accession>
<keyword evidence="3" id="KW-1185">Reference proteome</keyword>